<dbReference type="PROSITE" id="PS50949">
    <property type="entry name" value="HTH_GNTR"/>
    <property type="match status" value="1"/>
</dbReference>
<dbReference type="HOGENOM" id="CLU_052647_0_0_10"/>
<keyword evidence="1" id="KW-0805">Transcription regulation</keyword>
<protein>
    <submittedName>
        <fullName evidence="5">Transcriptional regulator, GntR family</fullName>
    </submittedName>
</protein>
<reference evidence="5 6" key="1">
    <citation type="journal article" date="2011" name="Stand. Genomic Sci.">
        <title>Complete genome sequence of Haliscomenobacter hydrossis type strain (O).</title>
        <authorList>
            <consortium name="US DOE Joint Genome Institute (JGI-PGF)"/>
            <person name="Daligault H."/>
            <person name="Lapidus A."/>
            <person name="Zeytun A."/>
            <person name="Nolan M."/>
            <person name="Lucas S."/>
            <person name="Del Rio T.G."/>
            <person name="Tice H."/>
            <person name="Cheng J.F."/>
            <person name="Tapia R."/>
            <person name="Han C."/>
            <person name="Goodwin L."/>
            <person name="Pitluck S."/>
            <person name="Liolios K."/>
            <person name="Pagani I."/>
            <person name="Ivanova N."/>
            <person name="Huntemann M."/>
            <person name="Mavromatis K."/>
            <person name="Mikhailova N."/>
            <person name="Pati A."/>
            <person name="Chen A."/>
            <person name="Palaniappan K."/>
            <person name="Land M."/>
            <person name="Hauser L."/>
            <person name="Brambilla E.M."/>
            <person name="Rohde M."/>
            <person name="Verbarg S."/>
            <person name="Goker M."/>
            <person name="Bristow J."/>
            <person name="Eisen J.A."/>
            <person name="Markowitz V."/>
            <person name="Hugenholtz P."/>
            <person name="Kyrpides N.C."/>
            <person name="Klenk H.P."/>
            <person name="Woyke T."/>
        </authorList>
    </citation>
    <scope>NUCLEOTIDE SEQUENCE [LARGE SCALE GENOMIC DNA]</scope>
    <source>
        <strain evidence="6">ATCC 27775 / DSM 1100 / LMG 10767 / O</strain>
    </source>
</reference>
<gene>
    <name evidence="5" type="ordered locus">Halhy_1145</name>
</gene>
<proteinExistence type="predicted"/>
<dbReference type="InterPro" id="IPR000524">
    <property type="entry name" value="Tscrpt_reg_HTH_GntR"/>
</dbReference>
<dbReference type="KEGG" id="hhy:Halhy_1145"/>
<keyword evidence="3" id="KW-0804">Transcription</keyword>
<dbReference type="Gene3D" id="1.10.10.10">
    <property type="entry name" value="Winged helix-like DNA-binding domain superfamily/Winged helix DNA-binding domain"/>
    <property type="match status" value="1"/>
</dbReference>
<dbReference type="PANTHER" id="PTHR38445:SF10">
    <property type="entry name" value="GNTR-FAMILY TRANSCRIPTIONAL REGULATOR"/>
    <property type="match status" value="1"/>
</dbReference>
<dbReference type="Proteomes" id="UP000008461">
    <property type="component" value="Chromosome"/>
</dbReference>
<name>F4KST6_HALH1</name>
<evidence type="ECO:0000256" key="3">
    <source>
        <dbReference type="ARBA" id="ARBA00023163"/>
    </source>
</evidence>
<evidence type="ECO:0000259" key="4">
    <source>
        <dbReference type="PROSITE" id="PS50949"/>
    </source>
</evidence>
<dbReference type="Pfam" id="PF00392">
    <property type="entry name" value="GntR"/>
    <property type="match status" value="1"/>
</dbReference>
<dbReference type="GO" id="GO:0003700">
    <property type="term" value="F:DNA-binding transcription factor activity"/>
    <property type="evidence" value="ECO:0007669"/>
    <property type="project" value="InterPro"/>
</dbReference>
<dbReference type="OrthoDB" id="742238at2"/>
<dbReference type="InterPro" id="IPR036388">
    <property type="entry name" value="WH-like_DNA-bd_sf"/>
</dbReference>
<dbReference type="STRING" id="760192.Halhy_1145"/>
<dbReference type="eggNOG" id="COG1167">
    <property type="taxonomic scope" value="Bacteria"/>
</dbReference>
<keyword evidence="6" id="KW-1185">Reference proteome</keyword>
<evidence type="ECO:0000256" key="1">
    <source>
        <dbReference type="ARBA" id="ARBA00023015"/>
    </source>
</evidence>
<dbReference type="CDD" id="cd07377">
    <property type="entry name" value="WHTH_GntR"/>
    <property type="match status" value="1"/>
</dbReference>
<dbReference type="EMBL" id="CP002691">
    <property type="protein sequence ID" value="AEE49043.1"/>
    <property type="molecule type" value="Genomic_DNA"/>
</dbReference>
<feature type="domain" description="HTH gntR-type" evidence="4">
    <location>
        <begin position="12"/>
        <end position="80"/>
    </location>
</feature>
<evidence type="ECO:0000313" key="6">
    <source>
        <dbReference type="Proteomes" id="UP000008461"/>
    </source>
</evidence>
<organism evidence="5 6">
    <name type="scientific">Haliscomenobacter hydrossis (strain ATCC 27775 / DSM 1100 / LMG 10767 / O)</name>
    <dbReference type="NCBI Taxonomy" id="760192"/>
    <lineage>
        <taxon>Bacteria</taxon>
        <taxon>Pseudomonadati</taxon>
        <taxon>Bacteroidota</taxon>
        <taxon>Saprospiria</taxon>
        <taxon>Saprospirales</taxon>
        <taxon>Haliscomenobacteraceae</taxon>
        <taxon>Haliscomenobacter</taxon>
    </lineage>
</organism>
<dbReference type="PANTHER" id="PTHR38445">
    <property type="entry name" value="HTH-TYPE TRANSCRIPTIONAL REPRESSOR YTRA"/>
    <property type="match status" value="1"/>
</dbReference>
<dbReference type="AlphaFoldDB" id="F4KST6"/>
<dbReference type="Gene3D" id="3.40.50.2300">
    <property type="match status" value="1"/>
</dbReference>
<evidence type="ECO:0000313" key="5">
    <source>
        <dbReference type="EMBL" id="AEE49043.1"/>
    </source>
</evidence>
<dbReference type="InterPro" id="IPR036390">
    <property type="entry name" value="WH_DNA-bd_sf"/>
</dbReference>
<evidence type="ECO:0000256" key="2">
    <source>
        <dbReference type="ARBA" id="ARBA00023125"/>
    </source>
</evidence>
<dbReference type="SMART" id="SM00345">
    <property type="entry name" value="HTH_GNTR"/>
    <property type="match status" value="1"/>
</dbReference>
<dbReference type="RefSeq" id="WP_013763598.1">
    <property type="nucleotide sequence ID" value="NC_015510.1"/>
</dbReference>
<dbReference type="SUPFAM" id="SSF46785">
    <property type="entry name" value="Winged helix' DNA-binding domain"/>
    <property type="match status" value="1"/>
</dbReference>
<accession>F4KST6</accession>
<dbReference type="GO" id="GO:0003677">
    <property type="term" value="F:DNA binding"/>
    <property type="evidence" value="ECO:0007669"/>
    <property type="project" value="UniProtKB-KW"/>
</dbReference>
<sequence>MYLLHLNHKSKTPKYKQIVESVITDIERGLLKKNDQLPSISEMSAHYDLARDTVEKAYRELRERGFIVSVQGKGYYVSGGNDGKIRILLIFNKLSSYKRLIYYSFLQQLGERAQVDLQVHHYSAKLFADIIERNVGKYNFYVVMPHFVHDLEKVNLEEVLKSIPADELVFLDKDYPNLPNKHLAVYQDFQRDIFNALLSANELLQKYTQMVLVMPSDGNYPTEIARGFHNYCVNYKKAYQIIESASEEQVREGTVYCVIEETDLAELIKKIRQTPLLLGQNIGLISFNDTTLKEVLDITVITTDFEAMGRTAAQLLLEGKKEKVKNPFYLVRRGSL</sequence>
<dbReference type="SUPFAM" id="SSF53822">
    <property type="entry name" value="Periplasmic binding protein-like I"/>
    <property type="match status" value="1"/>
</dbReference>
<dbReference type="InterPro" id="IPR028082">
    <property type="entry name" value="Peripla_BP_I"/>
</dbReference>
<keyword evidence="2" id="KW-0238">DNA-binding</keyword>
<reference key="2">
    <citation type="submission" date="2011-04" db="EMBL/GenBank/DDBJ databases">
        <title>Complete sequence of chromosome of Haliscomenobacter hydrossis DSM 1100.</title>
        <authorList>
            <consortium name="US DOE Joint Genome Institute (JGI-PGF)"/>
            <person name="Lucas S."/>
            <person name="Han J."/>
            <person name="Lapidus A."/>
            <person name="Bruce D."/>
            <person name="Goodwin L."/>
            <person name="Pitluck S."/>
            <person name="Peters L."/>
            <person name="Kyrpides N."/>
            <person name="Mavromatis K."/>
            <person name="Ivanova N."/>
            <person name="Ovchinnikova G."/>
            <person name="Pagani I."/>
            <person name="Daligault H."/>
            <person name="Detter J.C."/>
            <person name="Han C."/>
            <person name="Land M."/>
            <person name="Hauser L."/>
            <person name="Markowitz V."/>
            <person name="Cheng J.-F."/>
            <person name="Hugenholtz P."/>
            <person name="Woyke T."/>
            <person name="Wu D."/>
            <person name="Verbarg S."/>
            <person name="Frueling A."/>
            <person name="Brambilla E."/>
            <person name="Klenk H.-P."/>
            <person name="Eisen J.A."/>
        </authorList>
    </citation>
    <scope>NUCLEOTIDE SEQUENCE</scope>
    <source>
        <strain>DSM 1100</strain>
    </source>
</reference>